<evidence type="ECO:0000313" key="2">
    <source>
        <dbReference type="EMBL" id="MBC5763615.1"/>
    </source>
</evidence>
<name>A0A923M584_9BURK</name>
<protein>
    <submittedName>
        <fullName evidence="2">Uncharacterized protein</fullName>
    </submittedName>
</protein>
<organism evidence="2 3">
    <name type="scientific">Ramlibacter albus</name>
    <dbReference type="NCBI Taxonomy" id="2079448"/>
    <lineage>
        <taxon>Bacteria</taxon>
        <taxon>Pseudomonadati</taxon>
        <taxon>Pseudomonadota</taxon>
        <taxon>Betaproteobacteria</taxon>
        <taxon>Burkholderiales</taxon>
        <taxon>Comamonadaceae</taxon>
        <taxon>Ramlibacter</taxon>
    </lineage>
</organism>
<evidence type="ECO:0000256" key="1">
    <source>
        <dbReference type="SAM" id="Phobius"/>
    </source>
</evidence>
<reference evidence="2" key="1">
    <citation type="submission" date="2020-08" db="EMBL/GenBank/DDBJ databases">
        <title>Ramlibacter sp. GTP1 16S ribosomal RNA gene genome sequencing and assembly.</title>
        <authorList>
            <person name="Kang M."/>
        </authorList>
    </citation>
    <scope>NUCLEOTIDE SEQUENCE</scope>
    <source>
        <strain evidence="2">GTP1</strain>
    </source>
</reference>
<gene>
    <name evidence="2" type="ORF">H8R02_04090</name>
</gene>
<comment type="caution">
    <text evidence="2">The sequence shown here is derived from an EMBL/GenBank/DDBJ whole genome shotgun (WGS) entry which is preliminary data.</text>
</comment>
<dbReference type="Proteomes" id="UP000596827">
    <property type="component" value="Unassembled WGS sequence"/>
</dbReference>
<dbReference type="RefSeq" id="WP_187080055.1">
    <property type="nucleotide sequence ID" value="NZ_JACORU010000001.1"/>
</dbReference>
<sequence length="118" mass="12911">MGQATPAASVGDIESFITLLRSACSDDDVYQKLERLLAMPDEKRRALVQKWVEDLVVQRAPTDFIRAIACLLDDQVAEKAYEVIYRCEHPPLPPVGALWVGGIAAASVAALVGWKLFA</sequence>
<keyword evidence="1" id="KW-1133">Transmembrane helix</keyword>
<accession>A0A923M584</accession>
<feature type="transmembrane region" description="Helical" evidence="1">
    <location>
        <begin position="98"/>
        <end position="117"/>
    </location>
</feature>
<keyword evidence="3" id="KW-1185">Reference proteome</keyword>
<keyword evidence="1" id="KW-0472">Membrane</keyword>
<dbReference type="EMBL" id="JACORU010000001">
    <property type="protein sequence ID" value="MBC5763615.1"/>
    <property type="molecule type" value="Genomic_DNA"/>
</dbReference>
<dbReference type="AlphaFoldDB" id="A0A923M584"/>
<keyword evidence="1" id="KW-0812">Transmembrane</keyword>
<evidence type="ECO:0000313" key="3">
    <source>
        <dbReference type="Proteomes" id="UP000596827"/>
    </source>
</evidence>
<proteinExistence type="predicted"/>